<dbReference type="SUPFAM" id="SSF53474">
    <property type="entry name" value="alpha/beta-Hydrolases"/>
    <property type="match status" value="1"/>
</dbReference>
<dbReference type="Pfam" id="PF00561">
    <property type="entry name" value="Abhydrolase_1"/>
    <property type="match status" value="1"/>
</dbReference>
<dbReference type="EMBL" id="QXUL01000034">
    <property type="protein sequence ID" value="RIN10661.1"/>
    <property type="molecule type" value="Genomic_DNA"/>
</dbReference>
<protein>
    <submittedName>
        <fullName evidence="2">Alpha/beta hydrolase</fullName>
    </submittedName>
</protein>
<gene>
    <name evidence="2" type="ORF">BU097_07860</name>
</gene>
<dbReference type="Proteomes" id="UP000285567">
    <property type="component" value="Unassembled WGS sequence"/>
</dbReference>
<feature type="domain" description="AB hydrolase-1" evidence="1">
    <location>
        <begin position="38"/>
        <end position="217"/>
    </location>
</feature>
<dbReference type="OrthoDB" id="9776853at2"/>
<reference evidence="2 3" key="1">
    <citation type="journal article" date="2016" name="Front. Microbiol.">
        <title>Comprehensive Phylogenetic Analysis of Bovine Non-aureus Staphylococci Species Based on Whole-Genome Sequencing.</title>
        <authorList>
            <person name="Naushad S."/>
            <person name="Barkema H.W."/>
            <person name="Luby C."/>
            <person name="Condas L.A."/>
            <person name="Nobrega D.B."/>
            <person name="Carson D.A."/>
            <person name="De Buck J."/>
        </authorList>
    </citation>
    <scope>NUCLEOTIDE SEQUENCE [LARGE SCALE GENOMIC DNA]</scope>
    <source>
        <strain evidence="2 3">SNUC 102</strain>
    </source>
</reference>
<evidence type="ECO:0000313" key="2">
    <source>
        <dbReference type="EMBL" id="RIN10661.1"/>
    </source>
</evidence>
<comment type="caution">
    <text evidence="2">The sequence shown here is derived from an EMBL/GenBank/DDBJ whole genome shotgun (WGS) entry which is preliminary data.</text>
</comment>
<dbReference type="InterPro" id="IPR050266">
    <property type="entry name" value="AB_hydrolase_sf"/>
</dbReference>
<proteinExistence type="predicted"/>
<dbReference type="PANTHER" id="PTHR43798">
    <property type="entry name" value="MONOACYLGLYCEROL LIPASE"/>
    <property type="match status" value="1"/>
</dbReference>
<dbReference type="Gene3D" id="3.40.50.1820">
    <property type="entry name" value="alpha/beta hydrolase"/>
    <property type="match status" value="1"/>
</dbReference>
<dbReference type="AlphaFoldDB" id="A0A418INA1"/>
<sequence>MKKTIVFLPGALCNEKLWCKQIEFFKSKYNVIVGDLENSDTIEKMADDILNKTPQEFYLVGLSLGGIVSLEIARKAPQRVIKLILMDTTANPPTIEQIDSWSSFRLMCEEKKFSDITKKILLPQLLSPKNYNEYLENIVIQMSEEVGSDSYLNQLNALENRKDYRKFLKNITIPTLILLGDEDKICPQYVSEYLNNNLPNSSLELISKSGHLPPIENADSTNSKVNFFIKN</sequence>
<dbReference type="InterPro" id="IPR029058">
    <property type="entry name" value="AB_hydrolase_fold"/>
</dbReference>
<dbReference type="PRINTS" id="PR00111">
    <property type="entry name" value="ABHYDROLASE"/>
</dbReference>
<keyword evidence="2" id="KW-0378">Hydrolase</keyword>
<name>A0A418INA1_STAXY</name>
<organism evidence="2 3">
    <name type="scientific">Staphylococcus xylosus</name>
    <dbReference type="NCBI Taxonomy" id="1288"/>
    <lineage>
        <taxon>Bacteria</taxon>
        <taxon>Bacillati</taxon>
        <taxon>Bacillota</taxon>
        <taxon>Bacilli</taxon>
        <taxon>Bacillales</taxon>
        <taxon>Staphylococcaceae</taxon>
        <taxon>Staphylococcus</taxon>
    </lineage>
</organism>
<accession>A0A418INA1</accession>
<dbReference type="GO" id="GO:0016787">
    <property type="term" value="F:hydrolase activity"/>
    <property type="evidence" value="ECO:0007669"/>
    <property type="project" value="UniProtKB-KW"/>
</dbReference>
<evidence type="ECO:0000259" key="1">
    <source>
        <dbReference type="Pfam" id="PF00561"/>
    </source>
</evidence>
<keyword evidence="3" id="KW-1185">Reference proteome</keyword>
<evidence type="ECO:0000313" key="3">
    <source>
        <dbReference type="Proteomes" id="UP000285567"/>
    </source>
</evidence>
<dbReference type="InterPro" id="IPR000073">
    <property type="entry name" value="AB_hydrolase_1"/>
</dbReference>
<dbReference type="RefSeq" id="WP_119603930.1">
    <property type="nucleotide sequence ID" value="NZ_QXUL01000034.1"/>
</dbReference>